<feature type="region of interest" description="Disordered" evidence="1">
    <location>
        <begin position="1"/>
        <end position="40"/>
    </location>
</feature>
<organism evidence="3 4">
    <name type="scientific">Hymenolepis diminuta</name>
    <name type="common">Rat tapeworm</name>
    <dbReference type="NCBI Taxonomy" id="6216"/>
    <lineage>
        <taxon>Eukaryota</taxon>
        <taxon>Metazoa</taxon>
        <taxon>Spiralia</taxon>
        <taxon>Lophotrochozoa</taxon>
        <taxon>Platyhelminthes</taxon>
        <taxon>Cestoda</taxon>
        <taxon>Eucestoda</taxon>
        <taxon>Cyclophyllidea</taxon>
        <taxon>Hymenolepididae</taxon>
        <taxon>Hymenolepis</taxon>
    </lineage>
</organism>
<reference evidence="3 4" key="1">
    <citation type="submission" date="2019-07" db="EMBL/GenBank/DDBJ databases">
        <authorList>
            <person name="Jastrzebski P J."/>
            <person name="Paukszto L."/>
            <person name="Jastrzebski P J."/>
        </authorList>
    </citation>
    <scope>NUCLEOTIDE SEQUENCE [LARGE SCALE GENOMIC DNA]</scope>
    <source>
        <strain evidence="3 4">WMS-il1</strain>
    </source>
</reference>
<proteinExistence type="predicted"/>
<dbReference type="InterPro" id="IPR011705">
    <property type="entry name" value="BACK"/>
</dbReference>
<dbReference type="EMBL" id="CABIJS010000177">
    <property type="protein sequence ID" value="VUZ45492.1"/>
    <property type="molecule type" value="Genomic_DNA"/>
</dbReference>
<dbReference type="SMART" id="SM00225">
    <property type="entry name" value="BTB"/>
    <property type="match status" value="1"/>
</dbReference>
<accession>A0A564YDY8</accession>
<dbReference type="InterPro" id="IPR011333">
    <property type="entry name" value="SKP1/BTB/POZ_sf"/>
</dbReference>
<dbReference type="InterPro" id="IPR000210">
    <property type="entry name" value="BTB/POZ_dom"/>
</dbReference>
<feature type="region of interest" description="Disordered" evidence="1">
    <location>
        <begin position="130"/>
        <end position="217"/>
    </location>
</feature>
<dbReference type="PROSITE" id="PS50097">
    <property type="entry name" value="BTB"/>
    <property type="match status" value="1"/>
</dbReference>
<feature type="compositionally biased region" description="Basic and acidic residues" evidence="1">
    <location>
        <begin position="130"/>
        <end position="179"/>
    </location>
</feature>
<dbReference type="GO" id="GO:0005829">
    <property type="term" value="C:cytosol"/>
    <property type="evidence" value="ECO:0007669"/>
    <property type="project" value="TreeGrafter"/>
</dbReference>
<protein>
    <recommendedName>
        <fullName evidence="2">BTB domain-containing protein</fullName>
    </recommendedName>
</protein>
<dbReference type="Gene3D" id="1.25.40.420">
    <property type="match status" value="1"/>
</dbReference>
<dbReference type="PANTHER" id="PTHR45774:SF3">
    <property type="entry name" value="BTB (POZ) DOMAIN-CONTAINING 2B-RELATED"/>
    <property type="match status" value="1"/>
</dbReference>
<feature type="compositionally biased region" description="Basic and acidic residues" evidence="1">
    <location>
        <begin position="187"/>
        <end position="217"/>
    </location>
</feature>
<dbReference type="GO" id="GO:0022008">
    <property type="term" value="P:neurogenesis"/>
    <property type="evidence" value="ECO:0007669"/>
    <property type="project" value="TreeGrafter"/>
</dbReference>
<dbReference type="Pfam" id="PF00651">
    <property type="entry name" value="BTB"/>
    <property type="match status" value="2"/>
</dbReference>
<dbReference type="Pfam" id="PF07707">
    <property type="entry name" value="BACK"/>
    <property type="match status" value="1"/>
</dbReference>
<dbReference type="SUPFAM" id="SSF54695">
    <property type="entry name" value="POZ domain"/>
    <property type="match status" value="1"/>
</dbReference>
<gene>
    <name evidence="3" type="ORF">WMSIL1_LOCUS5501</name>
</gene>
<sequence>MAKSPERSKKSNSSSKNSNDSKKSSKSPKSPKQVEKVEEPEIVVPVPNGIMHKRMRFLLESTLKNDVEFIVGPEGGETSIKAHKCILAAESPIFEKLFADCQEWKDAQLRKHEQEALEIRQREAEVERELAKKAESRNKEDTSERSRSRSKGEEGKKKGSKDREGSPSSKRDGSNESKSPKKSNKSSKSDKSDKSGSKSSGKESSSKNKNKNIEESQPKVKEINVNFYKDEVIGPDQIRVRDVHSRGFFQLLRYIYYDEMGFQGVTNTIHTLYAARKYCFYDLARACVNYLENNVCAEHIFSILQTAINFHEDRLLNLCMRLVINNTSEVINREDFKNVKKEIVVMILEQDVLNAKEIELFDRVMKWAASDCDRLKISAVPLNQRFALGDHNFALIRFPAMDGKEFATQVLDSGVLRKDEIIPILKYFITGK</sequence>
<keyword evidence="4" id="KW-1185">Reference proteome</keyword>
<dbReference type="Proteomes" id="UP000321570">
    <property type="component" value="Unassembled WGS sequence"/>
</dbReference>
<feature type="domain" description="BTB" evidence="2">
    <location>
        <begin position="65"/>
        <end position="100"/>
    </location>
</feature>
<evidence type="ECO:0000256" key="1">
    <source>
        <dbReference type="SAM" id="MobiDB-lite"/>
    </source>
</evidence>
<dbReference type="PANTHER" id="PTHR45774">
    <property type="entry name" value="BTB/POZ DOMAIN-CONTAINING"/>
    <property type="match status" value="1"/>
</dbReference>
<dbReference type="SMART" id="SM00875">
    <property type="entry name" value="BACK"/>
    <property type="match status" value="1"/>
</dbReference>
<evidence type="ECO:0000313" key="3">
    <source>
        <dbReference type="EMBL" id="VUZ45492.1"/>
    </source>
</evidence>
<dbReference type="AlphaFoldDB" id="A0A564YDY8"/>
<name>A0A564YDY8_HYMDI</name>
<evidence type="ECO:0000313" key="4">
    <source>
        <dbReference type="Proteomes" id="UP000321570"/>
    </source>
</evidence>
<evidence type="ECO:0000259" key="2">
    <source>
        <dbReference type="PROSITE" id="PS50097"/>
    </source>
</evidence>
<dbReference type="Gene3D" id="3.30.710.10">
    <property type="entry name" value="Potassium Channel Kv1.1, Chain A"/>
    <property type="match status" value="2"/>
</dbReference>